<keyword evidence="10" id="KW-1185">Reference proteome</keyword>
<dbReference type="PANTHER" id="PTHR19136">
    <property type="entry name" value="MOLYBDENUM COFACTOR GUANYLYLTRANSFERASE"/>
    <property type="match status" value="1"/>
</dbReference>
<protein>
    <recommendedName>
        <fullName evidence="8">MobA-like NTP transferase domain-containing protein</fullName>
    </recommendedName>
</protein>
<evidence type="ECO:0000259" key="8">
    <source>
        <dbReference type="Pfam" id="PF12804"/>
    </source>
</evidence>
<dbReference type="InterPro" id="IPR013482">
    <property type="entry name" value="Molybde_CF_guanTrfase"/>
</dbReference>
<keyword evidence="2" id="KW-0808">Transferase</keyword>
<keyword evidence="3" id="KW-0479">Metal-binding</keyword>
<proteinExistence type="predicted"/>
<sequence>MAAPGQPLPALQAQIVRDEVRGLGPLVALGRGLRVAEAAGAEWAFVCAVDMPFLTPELIDDLARRAVSLGADVVVPWDGHDHYLAAVYRTGLADTVDTVLAAGERAMHALVNSVDAQRVVVSDSRPLTNVNSPTELWSLLQPSR</sequence>
<gene>
    <name evidence="9" type="ORF">MBOT_26710</name>
</gene>
<organism evidence="9 10">
    <name type="scientific">Mycobacterium botniense</name>
    <dbReference type="NCBI Taxonomy" id="84962"/>
    <lineage>
        <taxon>Bacteria</taxon>
        <taxon>Bacillati</taxon>
        <taxon>Actinomycetota</taxon>
        <taxon>Actinomycetes</taxon>
        <taxon>Mycobacteriales</taxon>
        <taxon>Mycobacteriaceae</taxon>
        <taxon>Mycobacterium</taxon>
    </lineage>
</organism>
<dbReference type="AlphaFoldDB" id="A0A7I9XZR3"/>
<dbReference type="CDD" id="cd02503">
    <property type="entry name" value="MobA"/>
    <property type="match status" value="1"/>
</dbReference>
<dbReference type="Gene3D" id="3.90.550.10">
    <property type="entry name" value="Spore Coat Polysaccharide Biosynthesis Protein SpsA, Chain A"/>
    <property type="match status" value="1"/>
</dbReference>
<feature type="domain" description="MobA-like NTP transferase" evidence="8">
    <location>
        <begin position="8"/>
        <end position="110"/>
    </location>
</feature>
<evidence type="ECO:0000256" key="3">
    <source>
        <dbReference type="ARBA" id="ARBA00022723"/>
    </source>
</evidence>
<name>A0A7I9XZR3_9MYCO</name>
<keyword evidence="1" id="KW-0963">Cytoplasm</keyword>
<dbReference type="InterPro" id="IPR029044">
    <property type="entry name" value="Nucleotide-diphossugar_trans"/>
</dbReference>
<evidence type="ECO:0000256" key="4">
    <source>
        <dbReference type="ARBA" id="ARBA00022741"/>
    </source>
</evidence>
<evidence type="ECO:0000313" key="9">
    <source>
        <dbReference type="EMBL" id="GFG75306.1"/>
    </source>
</evidence>
<keyword evidence="7" id="KW-0501">Molybdenum cofactor biosynthesis</keyword>
<dbReference type="Proteomes" id="UP000465361">
    <property type="component" value="Unassembled WGS sequence"/>
</dbReference>
<keyword evidence="4" id="KW-0547">Nucleotide-binding</keyword>
<dbReference type="GO" id="GO:0005525">
    <property type="term" value="F:GTP binding"/>
    <property type="evidence" value="ECO:0007669"/>
    <property type="project" value="UniProtKB-KW"/>
</dbReference>
<evidence type="ECO:0000256" key="5">
    <source>
        <dbReference type="ARBA" id="ARBA00022842"/>
    </source>
</evidence>
<dbReference type="Pfam" id="PF12804">
    <property type="entry name" value="NTP_transf_3"/>
    <property type="match status" value="1"/>
</dbReference>
<evidence type="ECO:0000256" key="1">
    <source>
        <dbReference type="ARBA" id="ARBA00022490"/>
    </source>
</evidence>
<dbReference type="GO" id="GO:0006777">
    <property type="term" value="P:Mo-molybdopterin cofactor biosynthetic process"/>
    <property type="evidence" value="ECO:0007669"/>
    <property type="project" value="UniProtKB-KW"/>
</dbReference>
<evidence type="ECO:0000256" key="2">
    <source>
        <dbReference type="ARBA" id="ARBA00022679"/>
    </source>
</evidence>
<dbReference type="GO" id="GO:0016779">
    <property type="term" value="F:nucleotidyltransferase activity"/>
    <property type="evidence" value="ECO:0007669"/>
    <property type="project" value="TreeGrafter"/>
</dbReference>
<dbReference type="PANTHER" id="PTHR19136:SF81">
    <property type="entry name" value="MOLYBDENUM COFACTOR GUANYLYLTRANSFERASE"/>
    <property type="match status" value="1"/>
</dbReference>
<dbReference type="GO" id="GO:0046872">
    <property type="term" value="F:metal ion binding"/>
    <property type="evidence" value="ECO:0007669"/>
    <property type="project" value="UniProtKB-KW"/>
</dbReference>
<dbReference type="EMBL" id="BLKW01000004">
    <property type="protein sequence ID" value="GFG75306.1"/>
    <property type="molecule type" value="Genomic_DNA"/>
</dbReference>
<evidence type="ECO:0000313" key="10">
    <source>
        <dbReference type="Proteomes" id="UP000465361"/>
    </source>
</evidence>
<comment type="caution">
    <text evidence="9">The sequence shown here is derived from an EMBL/GenBank/DDBJ whole genome shotgun (WGS) entry which is preliminary data.</text>
</comment>
<keyword evidence="5" id="KW-0460">Magnesium</keyword>
<dbReference type="SUPFAM" id="SSF53448">
    <property type="entry name" value="Nucleotide-diphospho-sugar transferases"/>
    <property type="match status" value="1"/>
</dbReference>
<dbReference type="NCBIfam" id="NF001855">
    <property type="entry name" value="PRK00576.1"/>
    <property type="match status" value="1"/>
</dbReference>
<keyword evidence="6" id="KW-0342">GTP-binding</keyword>
<evidence type="ECO:0000256" key="7">
    <source>
        <dbReference type="ARBA" id="ARBA00023150"/>
    </source>
</evidence>
<accession>A0A7I9XZR3</accession>
<evidence type="ECO:0000256" key="6">
    <source>
        <dbReference type="ARBA" id="ARBA00023134"/>
    </source>
</evidence>
<reference evidence="9 10" key="1">
    <citation type="journal article" date="2019" name="Emerg. Microbes Infect.">
        <title>Comprehensive subspecies identification of 175 nontuberculous mycobacteria species based on 7547 genomic profiles.</title>
        <authorList>
            <person name="Matsumoto Y."/>
            <person name="Kinjo T."/>
            <person name="Motooka D."/>
            <person name="Nabeya D."/>
            <person name="Jung N."/>
            <person name="Uechi K."/>
            <person name="Horii T."/>
            <person name="Iida T."/>
            <person name="Fujita J."/>
            <person name="Nakamura S."/>
        </authorList>
    </citation>
    <scope>NUCLEOTIDE SEQUENCE [LARGE SCALE GENOMIC DNA]</scope>
    <source>
        <strain evidence="9 10">JCM 17322</strain>
    </source>
</reference>
<dbReference type="InterPro" id="IPR025877">
    <property type="entry name" value="MobA-like_NTP_Trfase"/>
</dbReference>